<dbReference type="PROSITE" id="PS50112">
    <property type="entry name" value="PAS"/>
    <property type="match status" value="3"/>
</dbReference>
<dbReference type="PROSITE" id="PS50113">
    <property type="entry name" value="PAC"/>
    <property type="match status" value="2"/>
</dbReference>
<evidence type="ECO:0000259" key="4">
    <source>
        <dbReference type="PROSITE" id="PS50887"/>
    </source>
</evidence>
<dbReference type="Gene3D" id="3.30.450.20">
    <property type="entry name" value="PAS domain"/>
    <property type="match status" value="3"/>
</dbReference>
<evidence type="ECO:0000259" key="2">
    <source>
        <dbReference type="PROSITE" id="PS50113"/>
    </source>
</evidence>
<organism evidence="5 6">
    <name type="scientific">Chitinivorax tropicus</name>
    <dbReference type="NCBI Taxonomy" id="714531"/>
    <lineage>
        <taxon>Bacteria</taxon>
        <taxon>Pseudomonadati</taxon>
        <taxon>Pseudomonadota</taxon>
        <taxon>Betaproteobacteria</taxon>
        <taxon>Chitinivorax</taxon>
    </lineage>
</organism>
<dbReference type="RefSeq" id="WP_184036457.1">
    <property type="nucleotide sequence ID" value="NZ_JACHHY010000006.1"/>
</dbReference>
<dbReference type="SMART" id="SM00267">
    <property type="entry name" value="GGDEF"/>
    <property type="match status" value="1"/>
</dbReference>
<dbReference type="PIRSF" id="PIRSF005925">
    <property type="entry name" value="Dos"/>
    <property type="match status" value="1"/>
</dbReference>
<dbReference type="InterPro" id="IPR035965">
    <property type="entry name" value="PAS-like_dom_sf"/>
</dbReference>
<comment type="caution">
    <text evidence="5">The sequence shown here is derived from an EMBL/GenBank/DDBJ whole genome shotgun (WGS) entry which is preliminary data.</text>
</comment>
<dbReference type="SUPFAM" id="SSF55781">
    <property type="entry name" value="GAF domain-like"/>
    <property type="match status" value="1"/>
</dbReference>
<feature type="domain" description="EAL" evidence="3">
    <location>
        <begin position="727"/>
        <end position="981"/>
    </location>
</feature>
<feature type="domain" description="PAC" evidence="2">
    <location>
        <begin position="501"/>
        <end position="553"/>
    </location>
</feature>
<dbReference type="InterPro" id="IPR001633">
    <property type="entry name" value="EAL_dom"/>
</dbReference>
<feature type="domain" description="PAS" evidence="1">
    <location>
        <begin position="20"/>
        <end position="86"/>
    </location>
</feature>
<dbReference type="InterPro" id="IPR003018">
    <property type="entry name" value="GAF"/>
</dbReference>
<feature type="domain" description="GGDEF" evidence="4">
    <location>
        <begin position="585"/>
        <end position="718"/>
    </location>
</feature>
<dbReference type="GO" id="GO:0003824">
    <property type="term" value="F:catalytic activity"/>
    <property type="evidence" value="ECO:0007669"/>
    <property type="project" value="UniProtKB-ARBA"/>
</dbReference>
<dbReference type="PANTHER" id="PTHR44757">
    <property type="entry name" value="DIGUANYLATE CYCLASE DGCP"/>
    <property type="match status" value="1"/>
</dbReference>
<dbReference type="InterPro" id="IPR029016">
    <property type="entry name" value="GAF-like_dom_sf"/>
</dbReference>
<evidence type="ECO:0000313" key="6">
    <source>
        <dbReference type="Proteomes" id="UP000575898"/>
    </source>
</evidence>
<dbReference type="Gene3D" id="3.20.20.450">
    <property type="entry name" value="EAL domain"/>
    <property type="match status" value="1"/>
</dbReference>
<dbReference type="NCBIfam" id="TIGR00254">
    <property type="entry name" value="GGDEF"/>
    <property type="match status" value="1"/>
</dbReference>
<gene>
    <name evidence="5" type="ORF">HNQ59_001206</name>
</gene>
<dbReference type="CDD" id="cd01948">
    <property type="entry name" value="EAL"/>
    <property type="match status" value="1"/>
</dbReference>
<dbReference type="Pfam" id="PF13185">
    <property type="entry name" value="GAF_2"/>
    <property type="match status" value="1"/>
</dbReference>
<name>A0A840MRS5_9PROT</name>
<dbReference type="InterPro" id="IPR035919">
    <property type="entry name" value="EAL_sf"/>
</dbReference>
<keyword evidence="6" id="KW-1185">Reference proteome</keyword>
<dbReference type="CDD" id="cd00130">
    <property type="entry name" value="PAS"/>
    <property type="match status" value="3"/>
</dbReference>
<protein>
    <submittedName>
        <fullName evidence="5">Diguanylate cyclase (GGDEF)-like protein/PAS domain S-box-containing protein</fullName>
    </submittedName>
</protein>
<dbReference type="SUPFAM" id="SSF55785">
    <property type="entry name" value="PYP-like sensor domain (PAS domain)"/>
    <property type="match status" value="3"/>
</dbReference>
<dbReference type="Gene3D" id="3.30.70.270">
    <property type="match status" value="1"/>
</dbReference>
<dbReference type="NCBIfam" id="TIGR00229">
    <property type="entry name" value="sensory_box"/>
    <property type="match status" value="3"/>
</dbReference>
<evidence type="ECO:0000313" key="5">
    <source>
        <dbReference type="EMBL" id="MBB5017921.1"/>
    </source>
</evidence>
<dbReference type="InterPro" id="IPR052155">
    <property type="entry name" value="Biofilm_reg_signaling"/>
</dbReference>
<dbReference type="Pfam" id="PF08447">
    <property type="entry name" value="PAS_3"/>
    <property type="match status" value="1"/>
</dbReference>
<dbReference type="InterPro" id="IPR012226">
    <property type="entry name" value="Diguanyl_cyclase/Pdiesterase"/>
</dbReference>
<dbReference type="PROSITE" id="PS50887">
    <property type="entry name" value="GGDEF"/>
    <property type="match status" value="1"/>
</dbReference>
<dbReference type="SMART" id="SM00086">
    <property type="entry name" value="PAC"/>
    <property type="match status" value="3"/>
</dbReference>
<dbReference type="InterPro" id="IPR000700">
    <property type="entry name" value="PAS-assoc_C"/>
</dbReference>
<dbReference type="PANTHER" id="PTHR44757:SF2">
    <property type="entry name" value="BIOFILM ARCHITECTURE MAINTENANCE PROTEIN MBAA"/>
    <property type="match status" value="1"/>
</dbReference>
<dbReference type="InterPro" id="IPR000014">
    <property type="entry name" value="PAS"/>
</dbReference>
<dbReference type="EMBL" id="JACHHY010000006">
    <property type="protein sequence ID" value="MBB5017921.1"/>
    <property type="molecule type" value="Genomic_DNA"/>
</dbReference>
<dbReference type="FunFam" id="3.30.70.270:FF:000001">
    <property type="entry name" value="Diguanylate cyclase domain protein"/>
    <property type="match status" value="1"/>
</dbReference>
<feature type="domain" description="PAS" evidence="1">
    <location>
        <begin position="140"/>
        <end position="210"/>
    </location>
</feature>
<sequence length="986" mass="110156">MSSLPIMSAAISAGPPAIDLNTLAEHLHNGLWAINKDGIIRYVNPRMAKLLEFDPEELIGQPFPALVAPIDLPIVLSMLDTGRSAHIPHSDVRLHKRSGEILWMMVCVTKLATPEQDIHVFLTMADITERKLNELALREKSAQIEAIYNSSSTGIFLADKHGLLQHANPTFEVLAGRLSHELTGENWLQSVHPEDRARVALEWRMSVKQQLPCISQFRMYLPGHEIVWVRLISRAMIVDSRMHGFVASIEDITRSKLSEILEASEREVLEMLVQHRPLPEILGHICRQYEQRRPGEFCSVMLIDELNLTFKSCIGPSLPEVYRRLATGAPIEEQLGACGAAFWLKQRTISPNIAEDPRWEPIRTIVLGVGLHACWSTPVINRDGKVLATFAVYTSEPCHPSPEALTLVDHQAPLVLLAIERKQAQQQLDSALATLKSIADGVISVDQHLQVISLNPQAERMTGWYSKDAVGLYLDQVFTVIDEENGEPLITCPPPAGDWGRRESPQLASRHGFRIPIEYNTSPIIDTHQELEGWVVAFRDVSKTRLMARELSYQANHDYLTGLPNRMLMRDRLDLAIANASRSGDKLALLYLDLDHFKHVNDTLGHAIGDLLLKQVASRLISCVRESDTVSRQGGDEFVILLTNISGPSDIANVAEKIIKTLTEPMQLDSHTLTVQTSIGISMYPDDAMDSSSLARTADAALYFAKEQGRNNYQFFTYEMSIRAAERLATEQVLRAALDQSQFELCYQPQISMHTGQVSSVEALLRWRHPVRGLLHPAEFLPVAEDIGIMGELGDWVLRQACLQQKIWEKSGLPNTPIAINISPRQLRRFDFIRNINAIMQEMGLGAHSLQFELAENTIMVDGERRGGVLGALGQTGGDIVIDDFGTGYSNLGMLQRVPFYKLKVDISLIHDIGTNTDAEAVVKAMINLGKSLKLIVVAEGVETAEQWQFLLACGCDAAQGYYYCPPLSADEFEHWWRQHLREATS</sequence>
<dbReference type="Pfam" id="PF00990">
    <property type="entry name" value="GGDEF"/>
    <property type="match status" value="1"/>
</dbReference>
<dbReference type="SUPFAM" id="SSF141868">
    <property type="entry name" value="EAL domain-like"/>
    <property type="match status" value="1"/>
</dbReference>
<dbReference type="AlphaFoldDB" id="A0A840MRS5"/>
<dbReference type="PROSITE" id="PS50883">
    <property type="entry name" value="EAL"/>
    <property type="match status" value="1"/>
</dbReference>
<reference evidence="5 6" key="1">
    <citation type="submission" date="2020-08" db="EMBL/GenBank/DDBJ databases">
        <title>Genomic Encyclopedia of Type Strains, Phase IV (KMG-IV): sequencing the most valuable type-strain genomes for metagenomic binning, comparative biology and taxonomic classification.</title>
        <authorList>
            <person name="Goeker M."/>
        </authorList>
    </citation>
    <scope>NUCLEOTIDE SEQUENCE [LARGE SCALE GENOMIC DNA]</scope>
    <source>
        <strain evidence="5 6">DSM 27165</strain>
    </source>
</reference>
<accession>A0A840MRS5</accession>
<dbReference type="CDD" id="cd01949">
    <property type="entry name" value="GGDEF"/>
    <property type="match status" value="1"/>
</dbReference>
<dbReference type="InterPro" id="IPR013767">
    <property type="entry name" value="PAS_fold"/>
</dbReference>
<dbReference type="SUPFAM" id="SSF55073">
    <property type="entry name" value="Nucleotide cyclase"/>
    <property type="match status" value="1"/>
</dbReference>
<dbReference type="Pfam" id="PF00989">
    <property type="entry name" value="PAS"/>
    <property type="match status" value="2"/>
</dbReference>
<dbReference type="InterPro" id="IPR029787">
    <property type="entry name" value="Nucleotide_cyclase"/>
</dbReference>
<evidence type="ECO:0000259" key="1">
    <source>
        <dbReference type="PROSITE" id="PS50112"/>
    </source>
</evidence>
<dbReference type="Proteomes" id="UP000575898">
    <property type="component" value="Unassembled WGS sequence"/>
</dbReference>
<evidence type="ECO:0000259" key="3">
    <source>
        <dbReference type="PROSITE" id="PS50883"/>
    </source>
</evidence>
<dbReference type="InterPro" id="IPR000160">
    <property type="entry name" value="GGDEF_dom"/>
</dbReference>
<dbReference type="SMART" id="SM00052">
    <property type="entry name" value="EAL"/>
    <property type="match status" value="1"/>
</dbReference>
<dbReference type="Pfam" id="PF00563">
    <property type="entry name" value="EAL"/>
    <property type="match status" value="1"/>
</dbReference>
<dbReference type="InterPro" id="IPR001610">
    <property type="entry name" value="PAC"/>
</dbReference>
<feature type="domain" description="PAC" evidence="2">
    <location>
        <begin position="88"/>
        <end position="139"/>
    </location>
</feature>
<dbReference type="InterPro" id="IPR013655">
    <property type="entry name" value="PAS_fold_3"/>
</dbReference>
<dbReference type="GO" id="GO:0006355">
    <property type="term" value="P:regulation of DNA-templated transcription"/>
    <property type="evidence" value="ECO:0007669"/>
    <property type="project" value="InterPro"/>
</dbReference>
<dbReference type="InterPro" id="IPR043128">
    <property type="entry name" value="Rev_trsase/Diguanyl_cyclase"/>
</dbReference>
<dbReference type="SMART" id="SM00091">
    <property type="entry name" value="PAS"/>
    <property type="match status" value="3"/>
</dbReference>
<proteinExistence type="predicted"/>
<feature type="domain" description="PAS" evidence="1">
    <location>
        <begin position="424"/>
        <end position="485"/>
    </location>
</feature>
<dbReference type="Gene3D" id="3.30.450.40">
    <property type="match status" value="1"/>
</dbReference>